<dbReference type="FunFam" id="3.40.30.10:FF:000005">
    <property type="entry name" value="Glutaredoxin 5"/>
    <property type="match status" value="1"/>
</dbReference>
<keyword evidence="1" id="KW-0001">2Fe-2S</keyword>
<evidence type="ECO:0000256" key="7">
    <source>
        <dbReference type="ARBA" id="ARBA00076083"/>
    </source>
</evidence>
<dbReference type="NCBIfam" id="TIGR00365">
    <property type="entry name" value="Grx4 family monothiol glutaredoxin"/>
    <property type="match status" value="1"/>
</dbReference>
<feature type="domain" description="Glutaredoxin" evidence="8">
    <location>
        <begin position="43"/>
        <end position="107"/>
    </location>
</feature>
<dbReference type="EMBL" id="KL367620">
    <property type="protein sequence ID" value="KFD61540.1"/>
    <property type="molecule type" value="Genomic_DNA"/>
</dbReference>
<keyword evidence="4" id="KW-0411">Iron-sulfur</keyword>
<gene>
    <name evidence="9" type="ORF">M513_00924</name>
    <name evidence="10" type="ORF">M514_00924</name>
</gene>
<evidence type="ECO:0000256" key="1">
    <source>
        <dbReference type="ARBA" id="ARBA00022714"/>
    </source>
</evidence>
<keyword evidence="2" id="KW-0479">Metal-binding</keyword>
<evidence type="ECO:0000256" key="6">
    <source>
        <dbReference type="ARBA" id="ARBA00067456"/>
    </source>
</evidence>
<dbReference type="InterPro" id="IPR004480">
    <property type="entry name" value="Monothiol_GRX-rel"/>
</dbReference>
<dbReference type="InterPro" id="IPR033658">
    <property type="entry name" value="GRX_PICOT-like"/>
</dbReference>
<dbReference type="GO" id="GO:0051537">
    <property type="term" value="F:2 iron, 2 sulfur cluster binding"/>
    <property type="evidence" value="ECO:0007669"/>
    <property type="project" value="UniProtKB-KW"/>
</dbReference>
<dbReference type="PROSITE" id="PS51354">
    <property type="entry name" value="GLUTAREDOXIN_2"/>
    <property type="match status" value="1"/>
</dbReference>
<name>A0A085MWE4_9BILA</name>
<evidence type="ECO:0000313" key="9">
    <source>
        <dbReference type="EMBL" id="KFD58161.1"/>
    </source>
</evidence>
<evidence type="ECO:0000259" key="8">
    <source>
        <dbReference type="Pfam" id="PF00462"/>
    </source>
</evidence>
<dbReference type="CDD" id="cd03028">
    <property type="entry name" value="GRX_PICOT_like"/>
    <property type="match status" value="1"/>
</dbReference>
<evidence type="ECO:0000256" key="4">
    <source>
        <dbReference type="ARBA" id="ARBA00023014"/>
    </source>
</evidence>
<reference evidence="10 11" key="1">
    <citation type="journal article" date="2014" name="Nat. Genet.">
        <title>Genome and transcriptome of the porcine whipworm Trichuris suis.</title>
        <authorList>
            <person name="Jex A.R."/>
            <person name="Nejsum P."/>
            <person name="Schwarz E.M."/>
            <person name="Hu L."/>
            <person name="Young N.D."/>
            <person name="Hall R.S."/>
            <person name="Korhonen P.K."/>
            <person name="Liao S."/>
            <person name="Thamsborg S."/>
            <person name="Xia J."/>
            <person name="Xu P."/>
            <person name="Wang S."/>
            <person name="Scheerlinck J.P."/>
            <person name="Hofmann A."/>
            <person name="Sternberg P.W."/>
            <person name="Wang J."/>
            <person name="Gasser R.B."/>
        </authorList>
    </citation>
    <scope>NUCLEOTIDE SEQUENCE [LARGE SCALE GENOMIC DNA]</scope>
    <source>
        <strain evidence="10">DCEP-RM93F</strain>
        <strain evidence="9">DCEP-RM93M</strain>
    </source>
</reference>
<dbReference type="SUPFAM" id="SSF52833">
    <property type="entry name" value="Thioredoxin-like"/>
    <property type="match status" value="1"/>
</dbReference>
<dbReference type="InterPro" id="IPR036249">
    <property type="entry name" value="Thioredoxin-like_sf"/>
</dbReference>
<evidence type="ECO:0000256" key="5">
    <source>
        <dbReference type="ARBA" id="ARBA00023284"/>
    </source>
</evidence>
<evidence type="ECO:0000313" key="11">
    <source>
        <dbReference type="Proteomes" id="UP000030764"/>
    </source>
</evidence>
<dbReference type="Proteomes" id="UP000030764">
    <property type="component" value="Unassembled WGS sequence"/>
</dbReference>
<proteinExistence type="predicted"/>
<dbReference type="PANTHER" id="PTHR10293">
    <property type="entry name" value="GLUTAREDOXIN FAMILY MEMBER"/>
    <property type="match status" value="1"/>
</dbReference>
<dbReference type="GO" id="GO:0005759">
    <property type="term" value="C:mitochondrial matrix"/>
    <property type="evidence" value="ECO:0007669"/>
    <property type="project" value="TreeGrafter"/>
</dbReference>
<organism evidence="10">
    <name type="scientific">Trichuris suis</name>
    <name type="common">pig whipworm</name>
    <dbReference type="NCBI Taxonomy" id="68888"/>
    <lineage>
        <taxon>Eukaryota</taxon>
        <taxon>Metazoa</taxon>
        <taxon>Ecdysozoa</taxon>
        <taxon>Nematoda</taxon>
        <taxon>Enoplea</taxon>
        <taxon>Dorylaimia</taxon>
        <taxon>Trichinellida</taxon>
        <taxon>Trichuridae</taxon>
        <taxon>Trichuris</taxon>
    </lineage>
</organism>
<dbReference type="EMBL" id="KL363185">
    <property type="protein sequence ID" value="KFD58161.1"/>
    <property type="molecule type" value="Genomic_DNA"/>
</dbReference>
<keyword evidence="11" id="KW-1185">Reference proteome</keyword>
<accession>A0A085MWE4</accession>
<keyword evidence="5" id="KW-0676">Redox-active center</keyword>
<evidence type="ECO:0000313" key="10">
    <source>
        <dbReference type="EMBL" id="KFD61540.1"/>
    </source>
</evidence>
<dbReference type="Gene3D" id="3.40.30.10">
    <property type="entry name" value="Glutaredoxin"/>
    <property type="match status" value="1"/>
</dbReference>
<feature type="non-terminal residue" evidence="10">
    <location>
        <position position="137"/>
    </location>
</feature>
<dbReference type="Pfam" id="PF00462">
    <property type="entry name" value="Glutaredoxin"/>
    <property type="match status" value="1"/>
</dbReference>
<dbReference type="AlphaFoldDB" id="A0A085MWE4"/>
<evidence type="ECO:0000256" key="3">
    <source>
        <dbReference type="ARBA" id="ARBA00023004"/>
    </source>
</evidence>
<dbReference type="InterPro" id="IPR002109">
    <property type="entry name" value="Glutaredoxin"/>
</dbReference>
<sequence length="137" mass="15122">MLRLCMPSKCSGVISAYNVLRTFSTLSPLTKHQIEALVKSNKVVLFMKGVPEQPMCGFSNLAVQILKHHGLSFKAFNVLEDESLRQGIKDYSDWPTIPQLFIDGEFVGGADIVLELHKNGQLVEMLRKAGITSNSSA</sequence>
<evidence type="ECO:0000256" key="2">
    <source>
        <dbReference type="ARBA" id="ARBA00022723"/>
    </source>
</evidence>
<keyword evidence="3" id="KW-0408">Iron</keyword>
<dbReference type="PANTHER" id="PTHR10293:SF16">
    <property type="entry name" value="GLUTAREDOXIN-RELATED PROTEIN 5, MITOCHONDRIAL"/>
    <property type="match status" value="1"/>
</dbReference>
<dbReference type="Proteomes" id="UP000030758">
    <property type="component" value="Unassembled WGS sequence"/>
</dbReference>
<dbReference type="GO" id="GO:0046872">
    <property type="term" value="F:metal ion binding"/>
    <property type="evidence" value="ECO:0007669"/>
    <property type="project" value="UniProtKB-KW"/>
</dbReference>
<protein>
    <recommendedName>
        <fullName evidence="6">Glutaredoxin-related protein 5, mitochondrial</fullName>
    </recommendedName>
    <alternativeName>
        <fullName evidence="7">Monothiol glutaredoxin-5</fullName>
    </alternativeName>
</protein>